<reference evidence="2 3" key="1">
    <citation type="submission" date="2017-02" db="EMBL/GenBank/DDBJ databases">
        <title>Genomes of Trichoderma spp. with biocontrol activity.</title>
        <authorList>
            <person name="Gardiner D."/>
            <person name="Kazan K."/>
            <person name="Vos C."/>
            <person name="Harvey P."/>
        </authorList>
    </citation>
    <scope>NUCLEOTIDE SEQUENCE [LARGE SCALE GENOMIC DNA]</scope>
    <source>
        <strain evidence="2 3">Tr1</strain>
    </source>
</reference>
<comment type="caution">
    <text evidence="2">The sequence shown here is derived from an EMBL/GenBank/DDBJ whole genome shotgun (WGS) entry which is preliminary data.</text>
</comment>
<evidence type="ECO:0000313" key="2">
    <source>
        <dbReference type="EMBL" id="PNP57397.1"/>
    </source>
</evidence>
<dbReference type="AlphaFoldDB" id="A0A2K0UI10"/>
<feature type="region of interest" description="Disordered" evidence="1">
    <location>
        <begin position="15"/>
        <end position="35"/>
    </location>
</feature>
<evidence type="ECO:0000256" key="1">
    <source>
        <dbReference type="SAM" id="MobiDB-lite"/>
    </source>
</evidence>
<evidence type="ECO:0000313" key="3">
    <source>
        <dbReference type="Proteomes" id="UP000236290"/>
    </source>
</evidence>
<dbReference type="OrthoDB" id="4875899at2759"/>
<sequence length="229" mass="25912">MDGLSLKISKPWEESVESQVRKDQDGINGDSNAKENHQGHLAKVTHNLLYHQCIDTLTPGRSHLNRSKIPVKAPIKLPIKLQHNTNYAQITYFNVPDKLQRSPSLKGLDITRLPDDLKLIGPENWAPWSSAMMAVAELSGFDTAVLEEMPQAVHVSCWHNSQKTREQVREGKMLGLLIKFNISAHMNDLVSLTMDGYEVWKVLKLYCARFVETDPSRMLKRNGGCIRIS</sequence>
<name>A0A2K0UI10_TRIHA</name>
<dbReference type="EMBL" id="MTYI01000027">
    <property type="protein sequence ID" value="PNP57397.1"/>
    <property type="molecule type" value="Genomic_DNA"/>
</dbReference>
<dbReference type="Proteomes" id="UP000236290">
    <property type="component" value="Unassembled WGS sequence"/>
</dbReference>
<accession>A0A2K0UI10</accession>
<gene>
    <name evidence="2" type="ORF">THARTR1_02394</name>
</gene>
<protein>
    <submittedName>
        <fullName evidence="2">Uncharacterized protein</fullName>
    </submittedName>
</protein>
<proteinExistence type="predicted"/>
<organism evidence="2 3">
    <name type="scientific">Trichoderma harzianum</name>
    <name type="common">Hypocrea lixii</name>
    <dbReference type="NCBI Taxonomy" id="5544"/>
    <lineage>
        <taxon>Eukaryota</taxon>
        <taxon>Fungi</taxon>
        <taxon>Dikarya</taxon>
        <taxon>Ascomycota</taxon>
        <taxon>Pezizomycotina</taxon>
        <taxon>Sordariomycetes</taxon>
        <taxon>Hypocreomycetidae</taxon>
        <taxon>Hypocreales</taxon>
        <taxon>Hypocreaceae</taxon>
        <taxon>Trichoderma</taxon>
    </lineage>
</organism>